<sequence>MVRLPDFDTLAKLAKQDPQRLARLQRGWVRRSIAEARPENRARLRAMQSNLELRLSRCHNPYHRMITASALMQSQLQRLAEALNGPPAPPSPAKIIPWRRPAPDDPSE</sequence>
<dbReference type="InterPro" id="IPR021482">
    <property type="entry name" value="DUF3135"/>
</dbReference>
<proteinExistence type="predicted"/>
<keyword evidence="3" id="KW-1185">Reference proteome</keyword>
<accession>A0A1M5QYF2</accession>
<dbReference type="Proteomes" id="UP000184268">
    <property type="component" value="Unassembled WGS sequence"/>
</dbReference>
<evidence type="ECO:0008006" key="4">
    <source>
        <dbReference type="Google" id="ProtNLM"/>
    </source>
</evidence>
<evidence type="ECO:0000313" key="3">
    <source>
        <dbReference type="Proteomes" id="UP000184268"/>
    </source>
</evidence>
<dbReference type="RefSeq" id="WP_067657984.1">
    <property type="nucleotide sequence ID" value="NZ_FQXG01000002.1"/>
</dbReference>
<dbReference type="OrthoDB" id="5593306at2"/>
<name>A0A1M5QYF2_9GAMM</name>
<reference evidence="2 3" key="1">
    <citation type="submission" date="2016-11" db="EMBL/GenBank/DDBJ databases">
        <authorList>
            <person name="Jaros S."/>
            <person name="Januszkiewicz K."/>
            <person name="Wedrychowicz H."/>
        </authorList>
    </citation>
    <scope>NUCLEOTIDE SEQUENCE [LARGE SCALE GENOMIC DNA]</scope>
    <source>
        <strain evidence="2 3">DSM 16917</strain>
    </source>
</reference>
<protein>
    <recommendedName>
        <fullName evidence="4">DUF3135 domain-containing protein</fullName>
    </recommendedName>
</protein>
<evidence type="ECO:0000256" key="1">
    <source>
        <dbReference type="SAM" id="MobiDB-lite"/>
    </source>
</evidence>
<dbReference type="Pfam" id="PF11333">
    <property type="entry name" value="DUF3135"/>
    <property type="match status" value="1"/>
</dbReference>
<feature type="region of interest" description="Disordered" evidence="1">
    <location>
        <begin position="80"/>
        <end position="108"/>
    </location>
</feature>
<evidence type="ECO:0000313" key="2">
    <source>
        <dbReference type="EMBL" id="SHH18739.1"/>
    </source>
</evidence>
<organism evidence="2 3">
    <name type="scientific">Ferrimonas marina</name>
    <dbReference type="NCBI Taxonomy" id="299255"/>
    <lineage>
        <taxon>Bacteria</taxon>
        <taxon>Pseudomonadati</taxon>
        <taxon>Pseudomonadota</taxon>
        <taxon>Gammaproteobacteria</taxon>
        <taxon>Alteromonadales</taxon>
        <taxon>Ferrimonadaceae</taxon>
        <taxon>Ferrimonas</taxon>
    </lineage>
</organism>
<gene>
    <name evidence="2" type="ORF">SAMN02745129_1398</name>
</gene>
<dbReference type="EMBL" id="FQXG01000002">
    <property type="protein sequence ID" value="SHH18739.1"/>
    <property type="molecule type" value="Genomic_DNA"/>
</dbReference>
<dbReference type="AlphaFoldDB" id="A0A1M5QYF2"/>